<feature type="transmembrane region" description="Helical" evidence="8">
    <location>
        <begin position="170"/>
        <end position="192"/>
    </location>
</feature>
<keyword evidence="4 8" id="KW-1133">Transmembrane helix</keyword>
<dbReference type="PANTHER" id="PTHR32468">
    <property type="entry name" value="CATION/H + ANTIPORTER"/>
    <property type="match status" value="1"/>
</dbReference>
<organism evidence="10 11">
    <name type="scientific">Capsaspora owczarzaki (strain ATCC 30864)</name>
    <dbReference type="NCBI Taxonomy" id="595528"/>
    <lineage>
        <taxon>Eukaryota</taxon>
        <taxon>Filasterea</taxon>
        <taxon>Capsaspora</taxon>
    </lineage>
</organism>
<evidence type="ECO:0000256" key="1">
    <source>
        <dbReference type="ARBA" id="ARBA00004141"/>
    </source>
</evidence>
<dbReference type="GO" id="GO:0016020">
    <property type="term" value="C:membrane"/>
    <property type="evidence" value="ECO:0007669"/>
    <property type="project" value="UniProtKB-SubCell"/>
</dbReference>
<dbReference type="InterPro" id="IPR006153">
    <property type="entry name" value="Cation/H_exchanger_TM"/>
</dbReference>
<feature type="transmembrane region" description="Helical" evidence="8">
    <location>
        <begin position="75"/>
        <end position="96"/>
    </location>
</feature>
<evidence type="ECO:0000256" key="5">
    <source>
        <dbReference type="ARBA" id="ARBA00023065"/>
    </source>
</evidence>
<feature type="region of interest" description="Disordered" evidence="7">
    <location>
        <begin position="826"/>
        <end position="898"/>
    </location>
</feature>
<feature type="transmembrane region" description="Helical" evidence="8">
    <location>
        <begin position="308"/>
        <end position="341"/>
    </location>
</feature>
<feature type="compositionally biased region" description="Polar residues" evidence="7">
    <location>
        <begin position="859"/>
        <end position="868"/>
    </location>
</feature>
<evidence type="ECO:0000256" key="4">
    <source>
        <dbReference type="ARBA" id="ARBA00022989"/>
    </source>
</evidence>
<feature type="transmembrane region" description="Helical" evidence="8">
    <location>
        <begin position="429"/>
        <end position="459"/>
    </location>
</feature>
<feature type="transmembrane region" description="Helical" evidence="8">
    <location>
        <begin position="385"/>
        <end position="408"/>
    </location>
</feature>
<comment type="subcellular location">
    <subcellularLocation>
        <location evidence="1">Membrane</location>
        <topology evidence="1">Multi-pass membrane protein</topology>
    </subcellularLocation>
</comment>
<dbReference type="EMBL" id="KE346372">
    <property type="protein sequence ID" value="KJE96707.1"/>
    <property type="molecule type" value="Genomic_DNA"/>
</dbReference>
<accession>A0A0D2VYC2</accession>
<feature type="compositionally biased region" description="Low complexity" evidence="7">
    <location>
        <begin position="487"/>
        <end position="498"/>
    </location>
</feature>
<evidence type="ECO:0000259" key="9">
    <source>
        <dbReference type="Pfam" id="PF00999"/>
    </source>
</evidence>
<keyword evidence="5" id="KW-0406">Ion transport</keyword>
<keyword evidence="6 8" id="KW-0472">Membrane</keyword>
<dbReference type="Proteomes" id="UP000008743">
    <property type="component" value="Unassembled WGS sequence"/>
</dbReference>
<evidence type="ECO:0000256" key="3">
    <source>
        <dbReference type="ARBA" id="ARBA00022692"/>
    </source>
</evidence>
<feature type="region of interest" description="Disordered" evidence="7">
    <location>
        <begin position="28"/>
        <end position="59"/>
    </location>
</feature>
<feature type="transmembrane region" description="Helical" evidence="8">
    <location>
        <begin position="103"/>
        <end position="120"/>
    </location>
</feature>
<feature type="compositionally biased region" description="Low complexity" evidence="7">
    <location>
        <begin position="28"/>
        <end position="45"/>
    </location>
</feature>
<dbReference type="STRING" id="595528.A0A0D2VYC2"/>
<evidence type="ECO:0000256" key="8">
    <source>
        <dbReference type="SAM" id="Phobius"/>
    </source>
</evidence>
<keyword evidence="2" id="KW-0813">Transport</keyword>
<evidence type="ECO:0000256" key="2">
    <source>
        <dbReference type="ARBA" id="ARBA00022448"/>
    </source>
</evidence>
<dbReference type="PhylomeDB" id="A0A0D2VYC2"/>
<feature type="transmembrane region" description="Helical" evidence="8">
    <location>
        <begin position="268"/>
        <end position="287"/>
    </location>
</feature>
<dbReference type="Pfam" id="PF00999">
    <property type="entry name" value="Na_H_Exchanger"/>
    <property type="match status" value="1"/>
</dbReference>
<proteinExistence type="predicted"/>
<keyword evidence="11" id="KW-1185">Reference proteome</keyword>
<dbReference type="GO" id="GO:0015297">
    <property type="term" value="F:antiporter activity"/>
    <property type="evidence" value="ECO:0007669"/>
    <property type="project" value="InterPro"/>
</dbReference>
<feature type="compositionally biased region" description="Acidic residues" evidence="7">
    <location>
        <begin position="830"/>
        <end position="851"/>
    </location>
</feature>
<feature type="domain" description="Cation/H+ exchanger transmembrane" evidence="9">
    <location>
        <begin position="88"/>
        <end position="466"/>
    </location>
</feature>
<evidence type="ECO:0000256" key="7">
    <source>
        <dbReference type="SAM" id="MobiDB-lite"/>
    </source>
</evidence>
<dbReference type="RefSeq" id="XP_004343708.1">
    <property type="nucleotide sequence ID" value="XM_004343658.1"/>
</dbReference>
<dbReference type="InterPro" id="IPR050794">
    <property type="entry name" value="CPA2_transporter"/>
</dbReference>
<feature type="compositionally biased region" description="Polar residues" evidence="7">
    <location>
        <begin position="882"/>
        <end position="892"/>
    </location>
</feature>
<sequence>MPTPTMLAAASTATDWLSAATGATATSITQSGANSSSNPSNPTTTLDPHHGGSGGGGSEHGAGLFEGGNVLATPYTLFVIQLLIIVSTSRILAVVLRKLKQPLVVAEILSGVLLGPSAFGKVESFRNTIFPASSMTVLSMFANVGLVLFMFMIGLELDIGLLTKNSRNSIFISATGISCAAILGCFVGYVVHDVYAPDTNFLTFMLFLGVAMAITAFPVLARILAERKLLNTRVGMTTIGAAAIDDVTAWCFLALVVSIAHAGGNPLTALYTILTAVALILFLVLVARRLIIRGLVFLKKGRGLSHITIVLSFLLMFLCSFLTEIIGIHAIFGAFAFGVILPRDTGLPHLLIEKIEDLTLSILIPLYFTVSGLRTDLFLVADAKALGFTLLIISATCTGKLGGCSLAARKLGNSWRMSITTGILMNTKGLVELVVLNIGLDAGIITPTVFTMCVIMALVTTFMTTPLTYLAYPPHLVLADAVSMSAPQPHQQHQQQHQQHGHGHPAEDVDFSPMSPNSLPNTRLCSLVYSPDVDSGLSGLTIALAISKSRRKRREVHVIHMTEMTECPSSFMRYMSSNDSLSGGQNQIASAVRTRAKILGMADITQVITFSSNAFDLDLLEAAKTLCAHVLVLPLSGTELANCTNAVRVAGSEVTLDAPKGWEAAAAASGDVLPPPYSTSSDMHQTIELGTRENSVPSQDQIDSWGLFPALPVVVQRVLLSNVAHSAVVINRSMSASPRRVLYVYTGSPADLLGISLLGHMAKLKDIKVYLLLADEYAELPCGGTASDNSRTDVATLRQGASGMFSRAAATVSAWADSSNTRQHTRLLDDDVSVDGDKNDDDDDDNDNDNDQDAKGNAHKSSGNSDRLQNGGDGTAARPSFDTPSESGSAAESDNAGRKTLSQNDLLFHVSQHARSIIKTVREPGLTIVEAVRDQLTKSASDLVITALDLDGSVAWKQAHASKRDLLPSTYSTGPVARRPHPSAHKPVGLSGRRELQAYLFGECTMSLLLVHNTHKVLSDASARTAARLPANPSGSLADDAC</sequence>
<dbReference type="InParanoid" id="A0A0D2VYC2"/>
<dbReference type="OrthoDB" id="2687058at2759"/>
<name>A0A0D2VYC2_CAPO3</name>
<dbReference type="AlphaFoldDB" id="A0A0D2VYC2"/>
<keyword evidence="3 8" id="KW-0812">Transmembrane</keyword>
<feature type="transmembrane region" description="Helical" evidence="8">
    <location>
        <begin position="204"/>
        <end position="225"/>
    </location>
</feature>
<feature type="transmembrane region" description="Helical" evidence="8">
    <location>
        <begin position="140"/>
        <end position="163"/>
    </location>
</feature>
<feature type="transmembrane region" description="Helical" evidence="8">
    <location>
        <begin position="237"/>
        <end position="262"/>
    </location>
</feature>
<reference evidence="11" key="1">
    <citation type="submission" date="2011-02" db="EMBL/GenBank/DDBJ databases">
        <title>The Genome Sequence of Capsaspora owczarzaki ATCC 30864.</title>
        <authorList>
            <person name="Russ C."/>
            <person name="Cuomo C."/>
            <person name="Burger G."/>
            <person name="Gray M.W."/>
            <person name="Holland P.W.H."/>
            <person name="King N."/>
            <person name="Lang F.B.F."/>
            <person name="Roger A.J."/>
            <person name="Ruiz-Trillo I."/>
            <person name="Young S.K."/>
            <person name="Zeng Q."/>
            <person name="Gargeya S."/>
            <person name="Alvarado L."/>
            <person name="Berlin A."/>
            <person name="Chapman S.B."/>
            <person name="Chen Z."/>
            <person name="Freedman E."/>
            <person name="Gellesch M."/>
            <person name="Goldberg J."/>
            <person name="Griggs A."/>
            <person name="Gujja S."/>
            <person name="Heilman E."/>
            <person name="Heiman D."/>
            <person name="Howarth C."/>
            <person name="Mehta T."/>
            <person name="Neiman D."/>
            <person name="Pearson M."/>
            <person name="Roberts A."/>
            <person name="Saif S."/>
            <person name="Shea T."/>
            <person name="Shenoy N."/>
            <person name="Sisk P."/>
            <person name="Stolte C."/>
            <person name="Sykes S."/>
            <person name="White J."/>
            <person name="Yandava C."/>
            <person name="Haas B."/>
            <person name="Nusbaum C."/>
            <person name="Birren B."/>
        </authorList>
    </citation>
    <scope>NUCLEOTIDE SEQUENCE</scope>
    <source>
        <strain evidence="11">ATCC 30864</strain>
    </source>
</reference>
<evidence type="ECO:0000313" key="10">
    <source>
        <dbReference type="EMBL" id="KJE96707.1"/>
    </source>
</evidence>
<feature type="region of interest" description="Disordered" evidence="7">
    <location>
        <begin position="487"/>
        <end position="515"/>
    </location>
</feature>
<evidence type="ECO:0000313" key="11">
    <source>
        <dbReference type="Proteomes" id="UP000008743"/>
    </source>
</evidence>
<protein>
    <submittedName>
        <fullName evidence="10">Sodium/hydrogen exchanger</fullName>
    </submittedName>
</protein>
<dbReference type="GO" id="GO:1902600">
    <property type="term" value="P:proton transmembrane transport"/>
    <property type="evidence" value="ECO:0007669"/>
    <property type="project" value="InterPro"/>
</dbReference>
<dbReference type="eggNOG" id="KOG1650">
    <property type="taxonomic scope" value="Eukaryota"/>
</dbReference>
<dbReference type="Gene3D" id="1.20.1530.20">
    <property type="match status" value="1"/>
</dbReference>
<dbReference type="PANTHER" id="PTHR32468:SF0">
    <property type="entry name" value="K(+)_H(+) ANTIPORTER 1"/>
    <property type="match status" value="1"/>
</dbReference>
<evidence type="ECO:0000256" key="6">
    <source>
        <dbReference type="ARBA" id="ARBA00023136"/>
    </source>
</evidence>
<gene>
    <name evidence="10" type="ORF">CAOG_006984</name>
</gene>
<dbReference type="InterPro" id="IPR038770">
    <property type="entry name" value="Na+/solute_symporter_sf"/>
</dbReference>